<organism evidence="1 2">
    <name type="scientific">Dactylosporangium roseum</name>
    <dbReference type="NCBI Taxonomy" id="47989"/>
    <lineage>
        <taxon>Bacteria</taxon>
        <taxon>Bacillati</taxon>
        <taxon>Actinomycetota</taxon>
        <taxon>Actinomycetes</taxon>
        <taxon>Micromonosporales</taxon>
        <taxon>Micromonosporaceae</taxon>
        <taxon>Dactylosporangium</taxon>
    </lineage>
</organism>
<gene>
    <name evidence="1" type="ORF">Drose_06520</name>
</gene>
<dbReference type="Proteomes" id="UP001058271">
    <property type="component" value="Chromosome"/>
</dbReference>
<accession>A0ABY5Z8Y2</accession>
<name>A0ABY5Z8Y2_9ACTN</name>
<dbReference type="EMBL" id="CP073721">
    <property type="protein sequence ID" value="UWZ37927.1"/>
    <property type="molecule type" value="Genomic_DNA"/>
</dbReference>
<reference evidence="1" key="1">
    <citation type="submission" date="2021-04" db="EMBL/GenBank/DDBJ databases">
        <title>Biosynthetic gene clusters of Dactylosporangioum roseum.</title>
        <authorList>
            <person name="Hartkoorn R.C."/>
            <person name="Beaudoing E."/>
            <person name="Hot D."/>
            <person name="Moureu S."/>
        </authorList>
    </citation>
    <scope>NUCLEOTIDE SEQUENCE</scope>
    <source>
        <strain evidence="1">NRRL B-16295</strain>
    </source>
</reference>
<protein>
    <submittedName>
        <fullName evidence="1">Uncharacterized protein</fullName>
    </submittedName>
</protein>
<evidence type="ECO:0000313" key="1">
    <source>
        <dbReference type="EMBL" id="UWZ37927.1"/>
    </source>
</evidence>
<evidence type="ECO:0000313" key="2">
    <source>
        <dbReference type="Proteomes" id="UP001058271"/>
    </source>
</evidence>
<proteinExistence type="predicted"/>
<keyword evidence="2" id="KW-1185">Reference proteome</keyword>
<sequence>MTVLTFPGRDYAADLRTLAVQARRNTHLVVAKHRATGEVRSWHARPRREAVEYRDNLRHVLGDQWTVKAVRRSRIKTTARTWRG</sequence>
<dbReference type="RefSeq" id="WP_260727289.1">
    <property type="nucleotide sequence ID" value="NZ_BAAABS010000033.1"/>
</dbReference>